<keyword evidence="3" id="KW-0732">Signal</keyword>
<keyword evidence="2" id="KW-1133">Transmembrane helix</keyword>
<comment type="caution">
    <text evidence="4">The sequence shown here is derived from an EMBL/GenBank/DDBJ whole genome shotgun (WGS) entry which is preliminary data.</text>
</comment>
<protein>
    <submittedName>
        <fullName evidence="4">Uncharacterized protein</fullName>
    </submittedName>
</protein>
<feature type="transmembrane region" description="Helical" evidence="2">
    <location>
        <begin position="123"/>
        <end position="144"/>
    </location>
</feature>
<organism evidence="4 5">
    <name type="scientific">Pholiota conissans</name>
    <dbReference type="NCBI Taxonomy" id="109636"/>
    <lineage>
        <taxon>Eukaryota</taxon>
        <taxon>Fungi</taxon>
        <taxon>Dikarya</taxon>
        <taxon>Basidiomycota</taxon>
        <taxon>Agaricomycotina</taxon>
        <taxon>Agaricomycetes</taxon>
        <taxon>Agaricomycetidae</taxon>
        <taxon>Agaricales</taxon>
        <taxon>Agaricineae</taxon>
        <taxon>Strophariaceae</taxon>
        <taxon>Pholiota</taxon>
    </lineage>
</organism>
<evidence type="ECO:0000313" key="4">
    <source>
        <dbReference type="EMBL" id="KAF9479471.1"/>
    </source>
</evidence>
<dbReference type="Proteomes" id="UP000807469">
    <property type="component" value="Unassembled WGS sequence"/>
</dbReference>
<dbReference type="EMBL" id="MU155212">
    <property type="protein sequence ID" value="KAF9479471.1"/>
    <property type="molecule type" value="Genomic_DNA"/>
</dbReference>
<feature type="transmembrane region" description="Helical" evidence="2">
    <location>
        <begin position="82"/>
        <end position="103"/>
    </location>
</feature>
<evidence type="ECO:0000313" key="5">
    <source>
        <dbReference type="Proteomes" id="UP000807469"/>
    </source>
</evidence>
<dbReference type="OrthoDB" id="3265004at2759"/>
<evidence type="ECO:0000256" key="1">
    <source>
        <dbReference type="SAM" id="MobiDB-lite"/>
    </source>
</evidence>
<evidence type="ECO:0000256" key="2">
    <source>
        <dbReference type="SAM" id="Phobius"/>
    </source>
</evidence>
<feature type="chain" id="PRO_5040405218" evidence="3">
    <location>
        <begin position="16"/>
        <end position="202"/>
    </location>
</feature>
<keyword evidence="2" id="KW-0472">Membrane</keyword>
<feature type="signal peptide" evidence="3">
    <location>
        <begin position="1"/>
        <end position="15"/>
    </location>
</feature>
<reference evidence="4" key="1">
    <citation type="submission" date="2020-11" db="EMBL/GenBank/DDBJ databases">
        <authorList>
            <consortium name="DOE Joint Genome Institute"/>
            <person name="Ahrendt S."/>
            <person name="Riley R."/>
            <person name="Andreopoulos W."/>
            <person name="Labutti K."/>
            <person name="Pangilinan J."/>
            <person name="Ruiz-Duenas F.J."/>
            <person name="Barrasa J.M."/>
            <person name="Sanchez-Garcia M."/>
            <person name="Camarero S."/>
            <person name="Miyauchi S."/>
            <person name="Serrano A."/>
            <person name="Linde D."/>
            <person name="Babiker R."/>
            <person name="Drula E."/>
            <person name="Ayuso-Fernandez I."/>
            <person name="Pacheco R."/>
            <person name="Padilla G."/>
            <person name="Ferreira P."/>
            <person name="Barriuso J."/>
            <person name="Kellner H."/>
            <person name="Castanera R."/>
            <person name="Alfaro M."/>
            <person name="Ramirez L."/>
            <person name="Pisabarro A.G."/>
            <person name="Kuo A."/>
            <person name="Tritt A."/>
            <person name="Lipzen A."/>
            <person name="He G."/>
            <person name="Yan M."/>
            <person name="Ng V."/>
            <person name="Cullen D."/>
            <person name="Martin F."/>
            <person name="Rosso M.-N."/>
            <person name="Henrissat B."/>
            <person name="Hibbett D."/>
            <person name="Martinez A.T."/>
            <person name="Grigoriev I.V."/>
        </authorList>
    </citation>
    <scope>NUCLEOTIDE SEQUENCE</scope>
    <source>
        <strain evidence="4">CIRM-BRFM 674</strain>
    </source>
</reference>
<dbReference type="AlphaFoldDB" id="A0A9P5Z262"/>
<feature type="region of interest" description="Disordered" evidence="1">
    <location>
        <begin position="179"/>
        <end position="202"/>
    </location>
</feature>
<feature type="transmembrane region" description="Helical" evidence="2">
    <location>
        <begin position="39"/>
        <end position="62"/>
    </location>
</feature>
<name>A0A9P5Z262_9AGAR</name>
<keyword evidence="2" id="KW-0812">Transmembrane</keyword>
<keyword evidence="5" id="KW-1185">Reference proteome</keyword>
<gene>
    <name evidence="4" type="ORF">BDN70DRAFT_690202</name>
</gene>
<evidence type="ECO:0000256" key="3">
    <source>
        <dbReference type="SAM" id="SignalP"/>
    </source>
</evidence>
<accession>A0A9P5Z262</accession>
<proteinExistence type="predicted"/>
<sequence>MLICLLVIEIGLLLAQIILHTKYGSTTVSFALAALFNRLLAAAYFITASTTIVTTTLIAYRIYSVTKQEGVSADRFKQVTDIVIQSGAVNSLTLLSLAIIIIVNGGFHSITDTRSFAAVNYMWSILSILGISTTILVARVALLADETTLLSSSIHLSGLQFYMRSTHCTATQDADIIEAGQPSGSGVIGEGEKAKQKRGSSV</sequence>